<dbReference type="PANTHER" id="PTHR34476">
    <property type="entry name" value="DNA-DIRECTED RNA POLYMERASE SUBUNIT OMEGA"/>
    <property type="match status" value="1"/>
</dbReference>
<evidence type="ECO:0000256" key="4">
    <source>
        <dbReference type="ARBA" id="ARBA00022478"/>
    </source>
</evidence>
<dbReference type="InterPro" id="IPR003716">
    <property type="entry name" value="DNA-dir_RNA_pol_omega"/>
</dbReference>
<comment type="subunit">
    <text evidence="10">The RNAP catalytic core consists of 2 alpha, 1 beta, 1 beta' and 1 omega subunit. When a sigma factor is associated with the core the holoenzyme is formed, which can initiate transcription.</text>
</comment>
<dbReference type="PANTHER" id="PTHR34476:SF1">
    <property type="entry name" value="DNA-DIRECTED RNA POLYMERASE SUBUNIT OMEGA"/>
    <property type="match status" value="1"/>
</dbReference>
<dbReference type="NCBIfam" id="TIGR00690">
    <property type="entry name" value="rpoZ"/>
    <property type="match status" value="1"/>
</dbReference>
<dbReference type="GO" id="GO:0003899">
    <property type="term" value="F:DNA-directed RNA polymerase activity"/>
    <property type="evidence" value="ECO:0007669"/>
    <property type="project" value="UniProtKB-UniRule"/>
</dbReference>
<dbReference type="GO" id="GO:0006351">
    <property type="term" value="P:DNA-templated transcription"/>
    <property type="evidence" value="ECO:0007669"/>
    <property type="project" value="UniProtKB-UniRule"/>
</dbReference>
<dbReference type="InterPro" id="IPR006110">
    <property type="entry name" value="Pol_omega/Rpo6/RPB6"/>
</dbReference>
<comment type="function">
    <text evidence="10">Promotes RNA polymerase assembly. Latches the N- and C-terminal regions of the beta' subunit thereby facilitating its interaction with the beta and alpha subunits.</text>
</comment>
<keyword evidence="6 10" id="KW-0548">Nucleotidyltransferase</keyword>
<comment type="catalytic activity">
    <reaction evidence="9 10">
        <text>RNA(n) + a ribonucleoside 5'-triphosphate = RNA(n+1) + diphosphate</text>
        <dbReference type="Rhea" id="RHEA:21248"/>
        <dbReference type="Rhea" id="RHEA-COMP:14527"/>
        <dbReference type="Rhea" id="RHEA-COMP:17342"/>
        <dbReference type="ChEBI" id="CHEBI:33019"/>
        <dbReference type="ChEBI" id="CHEBI:61557"/>
        <dbReference type="ChEBI" id="CHEBI:140395"/>
        <dbReference type="EC" id="2.7.7.6"/>
    </reaction>
</comment>
<accession>A0A7T6Z4E4</accession>
<protein>
    <recommendedName>
        <fullName evidence="3 10">DNA-directed RNA polymerase subunit omega</fullName>
        <shortName evidence="10">RNAP omega subunit</shortName>
        <ecNumber evidence="2 10">2.7.7.6</ecNumber>
    </recommendedName>
    <alternativeName>
        <fullName evidence="10">RNA polymerase omega subunit</fullName>
    </alternativeName>
    <alternativeName>
        <fullName evidence="8 10">Transcriptase subunit omega</fullName>
    </alternativeName>
</protein>
<keyword evidence="4 10" id="KW-0240">DNA-directed RNA polymerase</keyword>
<evidence type="ECO:0000256" key="6">
    <source>
        <dbReference type="ARBA" id="ARBA00022695"/>
    </source>
</evidence>
<dbReference type="HAMAP" id="MF_00366">
    <property type="entry name" value="RNApol_bact_RpoZ"/>
    <property type="match status" value="1"/>
</dbReference>
<dbReference type="SUPFAM" id="SSF63562">
    <property type="entry name" value="RPB6/omega subunit-like"/>
    <property type="match status" value="1"/>
</dbReference>
<evidence type="ECO:0000256" key="5">
    <source>
        <dbReference type="ARBA" id="ARBA00022679"/>
    </source>
</evidence>
<dbReference type="RefSeq" id="WP_200123818.1">
    <property type="nucleotide sequence ID" value="NZ_CP054705.1"/>
</dbReference>
<dbReference type="AlphaFoldDB" id="A0A7T6Z4E4"/>
<dbReference type="KEGG" id="scia:HUG15_14695"/>
<sequence>MIYPSIDALLTKIDSKYSIVTIAAQRARELQEMEGHPSTLEKPTSNKLVGIALEEMHEGHLSIKKD</sequence>
<evidence type="ECO:0000256" key="7">
    <source>
        <dbReference type="ARBA" id="ARBA00023163"/>
    </source>
</evidence>
<dbReference type="EMBL" id="CP054705">
    <property type="protein sequence ID" value="QQK76690.1"/>
    <property type="molecule type" value="Genomic_DNA"/>
</dbReference>
<comment type="similarity">
    <text evidence="1 10">Belongs to the RNA polymerase subunit omega family.</text>
</comment>
<dbReference type="SMART" id="SM01409">
    <property type="entry name" value="RNA_pol_Rpb6"/>
    <property type="match status" value="1"/>
</dbReference>
<dbReference type="GO" id="GO:0003677">
    <property type="term" value="F:DNA binding"/>
    <property type="evidence" value="ECO:0007669"/>
    <property type="project" value="UniProtKB-UniRule"/>
</dbReference>
<keyword evidence="7 10" id="KW-0804">Transcription</keyword>
<name>A0A7T6Z4E4_9BACI</name>
<proteinExistence type="inferred from homology"/>
<evidence type="ECO:0000313" key="11">
    <source>
        <dbReference type="EMBL" id="QQK76690.1"/>
    </source>
</evidence>
<evidence type="ECO:0000256" key="10">
    <source>
        <dbReference type="HAMAP-Rule" id="MF_00366"/>
    </source>
</evidence>
<dbReference type="Pfam" id="PF01192">
    <property type="entry name" value="RNA_pol_Rpb6"/>
    <property type="match status" value="1"/>
</dbReference>
<reference evidence="11 12" key="1">
    <citation type="submission" date="2020-06" db="EMBL/GenBank/DDBJ databases">
        <title>Genomic analysis of Salicibibacter sp. NKC5-3.</title>
        <authorList>
            <person name="Oh Y.J."/>
        </authorList>
    </citation>
    <scope>NUCLEOTIDE SEQUENCE [LARGE SCALE GENOMIC DNA]</scope>
    <source>
        <strain evidence="11 12">NKC5-3</strain>
    </source>
</reference>
<dbReference type="Gene3D" id="3.90.940.10">
    <property type="match status" value="1"/>
</dbReference>
<dbReference type="InterPro" id="IPR036161">
    <property type="entry name" value="RPB6/omega-like_sf"/>
</dbReference>
<gene>
    <name evidence="10" type="primary">rpoZ</name>
    <name evidence="11" type="ORF">HUG15_14695</name>
</gene>
<keyword evidence="5 10" id="KW-0808">Transferase</keyword>
<keyword evidence="12" id="KW-1185">Reference proteome</keyword>
<evidence type="ECO:0000256" key="2">
    <source>
        <dbReference type="ARBA" id="ARBA00012418"/>
    </source>
</evidence>
<dbReference type="Proteomes" id="UP000595823">
    <property type="component" value="Chromosome"/>
</dbReference>
<dbReference type="GO" id="GO:0000428">
    <property type="term" value="C:DNA-directed RNA polymerase complex"/>
    <property type="evidence" value="ECO:0007669"/>
    <property type="project" value="UniProtKB-KW"/>
</dbReference>
<evidence type="ECO:0000256" key="8">
    <source>
        <dbReference type="ARBA" id="ARBA00029924"/>
    </source>
</evidence>
<evidence type="ECO:0000256" key="1">
    <source>
        <dbReference type="ARBA" id="ARBA00006711"/>
    </source>
</evidence>
<evidence type="ECO:0000256" key="3">
    <source>
        <dbReference type="ARBA" id="ARBA00013725"/>
    </source>
</evidence>
<dbReference type="EC" id="2.7.7.6" evidence="2 10"/>
<evidence type="ECO:0000313" key="12">
    <source>
        <dbReference type="Proteomes" id="UP000595823"/>
    </source>
</evidence>
<evidence type="ECO:0000256" key="9">
    <source>
        <dbReference type="ARBA" id="ARBA00048552"/>
    </source>
</evidence>
<organism evidence="11 12">
    <name type="scientific">Salicibibacter cibarius</name>
    <dbReference type="NCBI Taxonomy" id="2743000"/>
    <lineage>
        <taxon>Bacteria</taxon>
        <taxon>Bacillati</taxon>
        <taxon>Bacillota</taxon>
        <taxon>Bacilli</taxon>
        <taxon>Bacillales</taxon>
        <taxon>Bacillaceae</taxon>
        <taxon>Salicibibacter</taxon>
    </lineage>
</organism>